<dbReference type="AlphaFoldDB" id="A0A7R9F4N9"/>
<evidence type="ECO:0000313" key="1">
    <source>
        <dbReference type="EMBL" id="CAD7446949.1"/>
    </source>
</evidence>
<reference evidence="1" key="1">
    <citation type="submission" date="2020-11" db="EMBL/GenBank/DDBJ databases">
        <authorList>
            <person name="Tran Van P."/>
        </authorList>
    </citation>
    <scope>NUCLEOTIDE SEQUENCE</scope>
</reference>
<sequence>MLPLELNPFVCDHEAFGQESFWNKREDKSRFGKNNIGRETVWLQDKNVFLKPDQNAHSLAELLGHHHEYNASNGMGDGDDVPVEVWSFRDLVKAEATLDSFMEPYR</sequence>
<name>A0A7R9F4N9_9NEOP</name>
<dbReference type="EMBL" id="OD568422">
    <property type="protein sequence ID" value="CAD7446949.1"/>
    <property type="molecule type" value="Genomic_DNA"/>
</dbReference>
<accession>A0A7R9F4N9</accession>
<proteinExistence type="predicted"/>
<protein>
    <submittedName>
        <fullName evidence="1">Uncharacterized protein</fullName>
    </submittedName>
</protein>
<gene>
    <name evidence="1" type="ORF">TBIB3V08_LOCUS9269</name>
</gene>
<organism evidence="1">
    <name type="scientific">Timema bartmani</name>
    <dbReference type="NCBI Taxonomy" id="61472"/>
    <lineage>
        <taxon>Eukaryota</taxon>
        <taxon>Metazoa</taxon>
        <taxon>Ecdysozoa</taxon>
        <taxon>Arthropoda</taxon>
        <taxon>Hexapoda</taxon>
        <taxon>Insecta</taxon>
        <taxon>Pterygota</taxon>
        <taxon>Neoptera</taxon>
        <taxon>Polyneoptera</taxon>
        <taxon>Phasmatodea</taxon>
        <taxon>Timematodea</taxon>
        <taxon>Timematoidea</taxon>
        <taxon>Timematidae</taxon>
        <taxon>Timema</taxon>
    </lineage>
</organism>